<sequence length="355" mass="41125">MTTGTIEQFPTTSNIKHYFGLFIGYAVQILEYDEGVDLYKHGCFGKGNLSRSTLFFDKLLNNNSNSNEFTAFHSKKNIKKRPKDNTSIPTTTDTPTKSTTSTTKVKLTNERLKIPKVNDTTQIKPEYIDISNIKEIKENNNSNSTIEDINEPIEYLQLSLSEAFFLCYSLGCLTVLREPNIDELKDDNNNICTNNSEKEEKTTLYRMSIQECWYEFVKSEYNFVENFIVYSYFRSIGWIPRSGLKYGCDLVLYKLKPDLIHAQYGVVVQKYYTNENNNEDDNKYTLMKNSRKLSTWEEIVALNRVSESVAKGIIICNVISPFSSSCEDSYKIENLPRYIINSFSLNRWVPNRTRQ</sequence>
<dbReference type="PIRSF" id="PIRSF011789">
    <property type="entry name" value="tRNA_splic_SEN2"/>
    <property type="match status" value="1"/>
</dbReference>
<dbReference type="InterPro" id="IPR011856">
    <property type="entry name" value="tRNA_endonuc-like_dom_sf"/>
</dbReference>
<reference evidence="8 9" key="1">
    <citation type="submission" date="2015-12" db="EMBL/GenBank/DDBJ databases">
        <title>Dictyostelia acquired genes for synthesis and detection of signals that induce cell-type specialization by lateral gene transfer from prokaryotes.</title>
        <authorList>
            <person name="Gloeckner G."/>
            <person name="Schaap P."/>
        </authorList>
    </citation>
    <scope>NUCLEOTIDE SEQUENCE [LARGE SCALE GENOMIC DNA]</scope>
    <source>
        <strain evidence="8 9">TK</strain>
    </source>
</reference>
<dbReference type="OMA" id="YSHPYWK"/>
<organism evidence="8 9">
    <name type="scientific">Tieghemostelium lacteum</name>
    <name type="common">Slime mold</name>
    <name type="synonym">Dictyostelium lacteum</name>
    <dbReference type="NCBI Taxonomy" id="361077"/>
    <lineage>
        <taxon>Eukaryota</taxon>
        <taxon>Amoebozoa</taxon>
        <taxon>Evosea</taxon>
        <taxon>Eumycetozoa</taxon>
        <taxon>Dictyostelia</taxon>
        <taxon>Dictyosteliales</taxon>
        <taxon>Raperosteliaceae</taxon>
        <taxon>Tieghemostelium</taxon>
    </lineage>
</organism>
<keyword evidence="3 4" id="KW-0456">Lyase</keyword>
<dbReference type="Proteomes" id="UP000076078">
    <property type="component" value="Unassembled WGS sequence"/>
</dbReference>
<feature type="active site" evidence="5">
    <location>
        <position position="261"/>
    </location>
</feature>
<dbReference type="EMBL" id="LODT01000051">
    <property type="protein sequence ID" value="KYQ88591.1"/>
    <property type="molecule type" value="Genomic_DNA"/>
</dbReference>
<dbReference type="CDD" id="cd22363">
    <property type="entry name" value="tRNA-intron_lyase_C"/>
    <property type="match status" value="1"/>
</dbReference>
<dbReference type="PANTHER" id="PTHR21227:SF0">
    <property type="entry name" value="TRNA-SPLICING ENDONUCLEASE SUBUNIT SEN2"/>
    <property type="match status" value="1"/>
</dbReference>
<gene>
    <name evidence="8" type="ORF">DLAC_11329</name>
</gene>
<dbReference type="InterPro" id="IPR006676">
    <property type="entry name" value="tRNA_splic"/>
</dbReference>
<feature type="active site" evidence="5">
    <location>
        <position position="253"/>
    </location>
</feature>
<comment type="similarity">
    <text evidence="1 4">Belongs to the tRNA-intron endonuclease family.</text>
</comment>
<dbReference type="Pfam" id="PF01974">
    <property type="entry name" value="tRNA_int_endo"/>
    <property type="match status" value="1"/>
</dbReference>
<evidence type="ECO:0000256" key="6">
    <source>
        <dbReference type="SAM" id="MobiDB-lite"/>
    </source>
</evidence>
<dbReference type="GO" id="GO:0000379">
    <property type="term" value="P:tRNA-type intron splice site recognition and cleavage"/>
    <property type="evidence" value="ECO:0007669"/>
    <property type="project" value="TreeGrafter"/>
</dbReference>
<evidence type="ECO:0000259" key="7">
    <source>
        <dbReference type="Pfam" id="PF01974"/>
    </source>
</evidence>
<protein>
    <recommendedName>
        <fullName evidence="4">tRNA-splicing endonuclease subunit Sen2</fullName>
        <ecNumber evidence="4">4.6.1.16</ecNumber>
    </recommendedName>
</protein>
<dbReference type="GO" id="GO:0003676">
    <property type="term" value="F:nucleic acid binding"/>
    <property type="evidence" value="ECO:0007669"/>
    <property type="project" value="InterPro"/>
</dbReference>
<evidence type="ECO:0000256" key="2">
    <source>
        <dbReference type="ARBA" id="ARBA00022694"/>
    </source>
</evidence>
<evidence type="ECO:0000256" key="3">
    <source>
        <dbReference type="ARBA" id="ARBA00023239"/>
    </source>
</evidence>
<keyword evidence="2 4" id="KW-0819">tRNA processing</keyword>
<dbReference type="GO" id="GO:0000214">
    <property type="term" value="C:tRNA-intron endonuclease complex"/>
    <property type="evidence" value="ECO:0007669"/>
    <property type="project" value="UniProtKB-UniRule"/>
</dbReference>
<comment type="function">
    <text evidence="4">Constitutes one of the two catalytic subunit of the tRNA-splicing endonuclease complex, a complex responsible for identification and cleavage of the splice sites in pre-tRNA. It cleaves pre-tRNA at the 5'- and 3'-splice sites to release the intron. The products are an intron and two tRNA half-molecules bearing 2',3'-cyclic phosphate and 5'-OH termini. There are no conserved sequences at the splice sites, but the intron is invariably located at the same site in the gene, placing the splice sites an invariant distance from the constant structural features of the tRNA body.</text>
</comment>
<dbReference type="InterPro" id="IPR036167">
    <property type="entry name" value="tRNA_intron_Endo_cat-like_sf"/>
</dbReference>
<proteinExistence type="inferred from homology"/>
<dbReference type="SUPFAM" id="SSF53032">
    <property type="entry name" value="tRNA-intron endonuclease catalytic domain-like"/>
    <property type="match status" value="1"/>
</dbReference>
<dbReference type="InterPro" id="IPR016589">
    <property type="entry name" value="tRNA_splic_SEN2"/>
</dbReference>
<evidence type="ECO:0000256" key="1">
    <source>
        <dbReference type="ARBA" id="ARBA00008078"/>
    </source>
</evidence>
<comment type="caution">
    <text evidence="8">The sequence shown here is derived from an EMBL/GenBank/DDBJ whole genome shotgun (WGS) entry which is preliminary data.</text>
</comment>
<feature type="compositionally biased region" description="Low complexity" evidence="6">
    <location>
        <begin position="86"/>
        <end position="102"/>
    </location>
</feature>
<dbReference type="GO" id="GO:0005737">
    <property type="term" value="C:cytoplasm"/>
    <property type="evidence" value="ECO:0007669"/>
    <property type="project" value="TreeGrafter"/>
</dbReference>
<dbReference type="Gene3D" id="3.40.1350.10">
    <property type="match status" value="1"/>
</dbReference>
<dbReference type="InParanoid" id="A0A151Z3R9"/>
<dbReference type="OrthoDB" id="10249562at2759"/>
<feature type="domain" description="tRNA intron endonuclease catalytic" evidence="7">
    <location>
        <begin position="223"/>
        <end position="318"/>
    </location>
</feature>
<name>A0A151Z3R9_TIELA</name>
<evidence type="ECO:0000256" key="5">
    <source>
        <dbReference type="PIRSR" id="PIRSR011789-1"/>
    </source>
</evidence>
<evidence type="ECO:0000313" key="9">
    <source>
        <dbReference type="Proteomes" id="UP000076078"/>
    </source>
</evidence>
<dbReference type="STRING" id="361077.A0A151Z3R9"/>
<keyword evidence="9" id="KW-1185">Reference proteome</keyword>
<accession>A0A151Z3R9</accession>
<evidence type="ECO:0000313" key="8">
    <source>
        <dbReference type="EMBL" id="KYQ88591.1"/>
    </source>
</evidence>
<evidence type="ECO:0000256" key="4">
    <source>
        <dbReference type="PIRNR" id="PIRNR011789"/>
    </source>
</evidence>
<dbReference type="GO" id="GO:0000213">
    <property type="term" value="F:tRNA-intron lyase activity"/>
    <property type="evidence" value="ECO:0007669"/>
    <property type="project" value="UniProtKB-UniRule"/>
</dbReference>
<dbReference type="EC" id="4.6.1.16" evidence="4"/>
<dbReference type="AlphaFoldDB" id="A0A151Z3R9"/>
<feature type="region of interest" description="Disordered" evidence="6">
    <location>
        <begin position="76"/>
        <end position="102"/>
    </location>
</feature>
<dbReference type="PANTHER" id="PTHR21227">
    <property type="entry name" value="TRNA-SPLICING ENDONUCLEASE SUBUNIT SEN2"/>
    <property type="match status" value="1"/>
</dbReference>
<dbReference type="InterPro" id="IPR006677">
    <property type="entry name" value="tRNA_intron_Endonuc_cat-like"/>
</dbReference>
<feature type="active site" evidence="5">
    <location>
        <position position="311"/>
    </location>
</feature>